<dbReference type="InterPro" id="IPR036388">
    <property type="entry name" value="WH-like_DNA-bd_sf"/>
</dbReference>
<organism evidence="2 3">
    <name type="scientific">Alkalicoccus luteus</name>
    <dbReference type="NCBI Taxonomy" id="1237094"/>
    <lineage>
        <taxon>Bacteria</taxon>
        <taxon>Bacillati</taxon>
        <taxon>Bacillota</taxon>
        <taxon>Bacilli</taxon>
        <taxon>Bacillales</taxon>
        <taxon>Bacillaceae</taxon>
        <taxon>Alkalicoccus</taxon>
    </lineage>
</organism>
<gene>
    <name evidence="2" type="ORF">HCN83_08075</name>
</gene>
<dbReference type="SUPFAM" id="SSF46785">
    <property type="entry name" value="Winged helix' DNA-binding domain"/>
    <property type="match status" value="1"/>
</dbReference>
<evidence type="ECO:0000313" key="2">
    <source>
        <dbReference type="EMBL" id="NJP37543.1"/>
    </source>
</evidence>
<dbReference type="Proteomes" id="UP000752012">
    <property type="component" value="Unassembled WGS sequence"/>
</dbReference>
<proteinExistence type="predicted"/>
<evidence type="ECO:0000259" key="1">
    <source>
        <dbReference type="Pfam" id="PF03551"/>
    </source>
</evidence>
<dbReference type="AlphaFoldDB" id="A0A969PQI9"/>
<sequence>MKNKLHQSYMSRLSFSENRRLAVKSAIKQKQTLEWEDFQTTCIRNILLSLKQEPKDGFALSTSLLKDLESPFRHQEADIYTLLHLLEEKGWIKGRWDDHIRIYRLTFMGKLTADRLVKGKAKTRTEIKQLIRMQL</sequence>
<dbReference type="EMBL" id="JAATHJ010000009">
    <property type="protein sequence ID" value="NJP37543.1"/>
    <property type="molecule type" value="Genomic_DNA"/>
</dbReference>
<dbReference type="Pfam" id="PF03551">
    <property type="entry name" value="PadR"/>
    <property type="match status" value="1"/>
</dbReference>
<dbReference type="InterPro" id="IPR036390">
    <property type="entry name" value="WH_DNA-bd_sf"/>
</dbReference>
<dbReference type="InterPro" id="IPR005149">
    <property type="entry name" value="Tscrpt_reg_PadR_N"/>
</dbReference>
<name>A0A969PQI9_9BACI</name>
<protein>
    <recommendedName>
        <fullName evidence="1">Transcription regulator PadR N-terminal domain-containing protein</fullName>
    </recommendedName>
</protein>
<dbReference type="RefSeq" id="WP_168006182.1">
    <property type="nucleotide sequence ID" value="NZ_JAATHJ010000009.1"/>
</dbReference>
<keyword evidence="3" id="KW-1185">Reference proteome</keyword>
<comment type="caution">
    <text evidence="2">The sequence shown here is derived from an EMBL/GenBank/DDBJ whole genome shotgun (WGS) entry which is preliminary data.</text>
</comment>
<dbReference type="Gene3D" id="1.10.10.10">
    <property type="entry name" value="Winged helix-like DNA-binding domain superfamily/Winged helix DNA-binding domain"/>
    <property type="match status" value="1"/>
</dbReference>
<evidence type="ECO:0000313" key="3">
    <source>
        <dbReference type="Proteomes" id="UP000752012"/>
    </source>
</evidence>
<accession>A0A969PQI9</accession>
<reference evidence="2 3" key="1">
    <citation type="submission" date="2020-03" db="EMBL/GenBank/DDBJ databases">
        <title>Assessment of the enzymatic potential of alkaline-tolerant lipase obtained from Bacillus luteus H11 (technogenic soil) for the bioremediation of saline soils contaminated with petroleum substances.</title>
        <authorList>
            <person name="Kalwasinska A."/>
        </authorList>
    </citation>
    <scope>NUCLEOTIDE SEQUENCE [LARGE SCALE GENOMIC DNA]</scope>
    <source>
        <strain evidence="2 3">H11</strain>
    </source>
</reference>
<feature type="domain" description="Transcription regulator PadR N-terminal" evidence="1">
    <location>
        <begin position="46"/>
        <end position="111"/>
    </location>
</feature>